<protein>
    <submittedName>
        <fullName evidence="1">Uncharacterized protein</fullName>
    </submittedName>
</protein>
<proteinExistence type="predicted"/>
<sequence length="119" mass="13075">MHLINRQNKPHLYIFKSKKGRAKASGIDFNLVLADVYWPTHCPVLGMELDYSQGTKANGAKPNSPSFDRIDPTKGYLTGNVIIVSQLANQIKSNASVDQLKQVAAFYEQLIPQGGSSNV</sequence>
<reference evidence="1" key="1">
    <citation type="submission" date="2020-05" db="EMBL/GenBank/DDBJ databases">
        <authorList>
            <person name="Chiriac C."/>
            <person name="Salcher M."/>
            <person name="Ghai R."/>
            <person name="Kavagutti S V."/>
        </authorList>
    </citation>
    <scope>NUCLEOTIDE SEQUENCE</scope>
</reference>
<accession>A0A6J7W7R7</accession>
<dbReference type="EMBL" id="LR798198">
    <property type="protein sequence ID" value="CAB5155474.1"/>
    <property type="molecule type" value="Genomic_DNA"/>
</dbReference>
<dbReference type="Gene3D" id="3.30.40.220">
    <property type="match status" value="1"/>
</dbReference>
<organism evidence="1">
    <name type="scientific">uncultured Caudovirales phage</name>
    <dbReference type="NCBI Taxonomy" id="2100421"/>
    <lineage>
        <taxon>Viruses</taxon>
        <taxon>Duplodnaviria</taxon>
        <taxon>Heunggongvirae</taxon>
        <taxon>Uroviricota</taxon>
        <taxon>Caudoviricetes</taxon>
        <taxon>Peduoviridae</taxon>
        <taxon>Maltschvirus</taxon>
        <taxon>Maltschvirus maltsch</taxon>
    </lineage>
</organism>
<gene>
    <name evidence="1" type="ORF">UFOVP149_11</name>
</gene>
<evidence type="ECO:0000313" key="1">
    <source>
        <dbReference type="EMBL" id="CAB5155474.1"/>
    </source>
</evidence>
<name>A0A6J7W7R7_9CAUD</name>